<dbReference type="GO" id="GO:0043204">
    <property type="term" value="C:perikaryon"/>
    <property type="evidence" value="ECO:0000318"/>
    <property type="project" value="GO_Central"/>
</dbReference>
<dbReference type="PANTHER" id="PTHR15044">
    <property type="entry name" value="NEUROPEPTIDE FF"/>
    <property type="match status" value="1"/>
</dbReference>
<reference evidence="3" key="3">
    <citation type="submission" date="2025-09" db="UniProtKB">
        <authorList>
            <consortium name="Ensembl"/>
        </authorList>
    </citation>
    <scope>IDENTIFICATION</scope>
    <source>
        <strain evidence="3">Thoroughbred</strain>
    </source>
</reference>
<dbReference type="PANTHER" id="PTHR15044:SF0">
    <property type="entry name" value="PRO-FMRFAMIDE-RELATED NEUROPEPTIDE FF"/>
    <property type="match status" value="1"/>
</dbReference>
<name>A0A9L0TTD5_HORSE</name>
<keyword evidence="2" id="KW-0732">Signal</keyword>
<dbReference type="GO" id="GO:0043679">
    <property type="term" value="C:axon terminus"/>
    <property type="evidence" value="ECO:0000318"/>
    <property type="project" value="GO_Central"/>
</dbReference>
<dbReference type="Ensembl" id="ENSECAT00000099345.1">
    <property type="protein sequence ID" value="ENSECAP00000090003.1"/>
    <property type="gene ID" value="ENSECAG00000021139.4"/>
</dbReference>
<accession>A0A9L0TTD5</accession>
<organism evidence="3 4">
    <name type="scientific">Equus caballus</name>
    <name type="common">Horse</name>
    <dbReference type="NCBI Taxonomy" id="9796"/>
    <lineage>
        <taxon>Eukaryota</taxon>
        <taxon>Metazoa</taxon>
        <taxon>Chordata</taxon>
        <taxon>Craniata</taxon>
        <taxon>Vertebrata</taxon>
        <taxon>Euteleostomi</taxon>
        <taxon>Mammalia</taxon>
        <taxon>Eutheria</taxon>
        <taxon>Laurasiatheria</taxon>
        <taxon>Perissodactyla</taxon>
        <taxon>Equidae</taxon>
        <taxon>Equus</taxon>
    </lineage>
</organism>
<sequence length="173" mass="19204">MDSRRAAVLLVVLLLITDWGHTEGPGGQNEGDQMFELLSGCQGLHWVLTSEEMAPQPPTTCPWKPLPSPCDLNAQGLCPSSFPDASVAQEEDTEPYPPQDAQTPGPLRRSLLQAMQRPDWSPAFLFQPQRFGRNTWGSWSTKRLSPRAGEGLNSLFWSLAAPQRFGKKRHVLP</sequence>
<gene>
    <name evidence="3" type="primary">NPFF</name>
</gene>
<evidence type="ECO:0000313" key="3">
    <source>
        <dbReference type="Ensembl" id="ENSECAP00000090003.1"/>
    </source>
</evidence>
<dbReference type="AlphaFoldDB" id="A0A9L0TTD5"/>
<feature type="signal peptide" evidence="2">
    <location>
        <begin position="1"/>
        <end position="22"/>
    </location>
</feature>
<reference evidence="3 4" key="1">
    <citation type="journal article" date="2009" name="Science">
        <title>Genome sequence, comparative analysis, and population genetics of the domestic horse.</title>
        <authorList>
            <consortium name="Broad Institute Genome Sequencing Platform"/>
            <consortium name="Broad Institute Whole Genome Assembly Team"/>
            <person name="Wade C.M."/>
            <person name="Giulotto E."/>
            <person name="Sigurdsson S."/>
            <person name="Zoli M."/>
            <person name="Gnerre S."/>
            <person name="Imsland F."/>
            <person name="Lear T.L."/>
            <person name="Adelson D.L."/>
            <person name="Bailey E."/>
            <person name="Bellone R.R."/>
            <person name="Bloecker H."/>
            <person name="Distl O."/>
            <person name="Edgar R.C."/>
            <person name="Garber M."/>
            <person name="Leeb T."/>
            <person name="Mauceli E."/>
            <person name="MacLeod J.N."/>
            <person name="Penedo M.C.T."/>
            <person name="Raison J.M."/>
            <person name="Sharpe T."/>
            <person name="Vogel J."/>
            <person name="Andersson L."/>
            <person name="Antczak D.F."/>
            <person name="Biagi T."/>
            <person name="Binns M.M."/>
            <person name="Chowdhary B.P."/>
            <person name="Coleman S.J."/>
            <person name="Della Valle G."/>
            <person name="Fryc S."/>
            <person name="Guerin G."/>
            <person name="Hasegawa T."/>
            <person name="Hill E.W."/>
            <person name="Jurka J."/>
            <person name="Kiialainen A."/>
            <person name="Lindgren G."/>
            <person name="Liu J."/>
            <person name="Magnani E."/>
            <person name="Mickelson J.R."/>
            <person name="Murray J."/>
            <person name="Nergadze S.G."/>
            <person name="Onofrio R."/>
            <person name="Pedroni S."/>
            <person name="Piras M.F."/>
            <person name="Raudsepp T."/>
            <person name="Rocchi M."/>
            <person name="Roeed K.H."/>
            <person name="Ryder O.A."/>
            <person name="Searle S."/>
            <person name="Skow L."/>
            <person name="Swinburne J.E."/>
            <person name="Syvaenen A.C."/>
            <person name="Tozaki T."/>
            <person name="Valberg S.J."/>
            <person name="Vaudin M."/>
            <person name="White J.R."/>
            <person name="Zody M.C."/>
            <person name="Lander E.S."/>
            <person name="Lindblad-Toh K."/>
        </authorList>
    </citation>
    <scope>NUCLEOTIDE SEQUENCE [LARGE SCALE GENOMIC DNA]</scope>
    <source>
        <strain evidence="3 4">Thoroughbred</strain>
    </source>
</reference>
<dbReference type="GO" id="GO:0001664">
    <property type="term" value="F:G protein-coupled receptor binding"/>
    <property type="evidence" value="ECO:0000318"/>
    <property type="project" value="GO_Central"/>
</dbReference>
<dbReference type="GO" id="GO:0005184">
    <property type="term" value="F:neuropeptide hormone activity"/>
    <property type="evidence" value="ECO:0000318"/>
    <property type="project" value="GO_Central"/>
</dbReference>
<dbReference type="GO" id="GO:0030425">
    <property type="term" value="C:dendrite"/>
    <property type="evidence" value="ECO:0000318"/>
    <property type="project" value="GO_Central"/>
</dbReference>
<dbReference type="Pfam" id="PF15085">
    <property type="entry name" value="NPFF"/>
    <property type="match status" value="1"/>
</dbReference>
<dbReference type="InterPro" id="IPR008065">
    <property type="entry name" value="NPFF"/>
</dbReference>
<evidence type="ECO:0000256" key="1">
    <source>
        <dbReference type="SAM" id="MobiDB-lite"/>
    </source>
</evidence>
<dbReference type="GeneTree" id="ENSGT00390000015021"/>
<feature type="chain" id="PRO_5040283547" evidence="2">
    <location>
        <begin position="23"/>
        <end position="173"/>
    </location>
</feature>
<keyword evidence="4" id="KW-1185">Reference proteome</keyword>
<feature type="region of interest" description="Disordered" evidence="1">
    <location>
        <begin position="81"/>
        <end position="105"/>
    </location>
</feature>
<evidence type="ECO:0000256" key="2">
    <source>
        <dbReference type="SAM" id="SignalP"/>
    </source>
</evidence>
<dbReference type="Proteomes" id="UP000002281">
    <property type="component" value="Chromosome 6"/>
</dbReference>
<dbReference type="GO" id="GO:0098794">
    <property type="term" value="C:postsynapse"/>
    <property type="evidence" value="ECO:0007669"/>
    <property type="project" value="GOC"/>
</dbReference>
<evidence type="ECO:0000313" key="4">
    <source>
        <dbReference type="Proteomes" id="UP000002281"/>
    </source>
</evidence>
<proteinExistence type="predicted"/>
<dbReference type="GO" id="GO:0005615">
    <property type="term" value="C:extracellular space"/>
    <property type="evidence" value="ECO:0000318"/>
    <property type="project" value="GO_Central"/>
</dbReference>
<protein>
    <submittedName>
        <fullName evidence="3">Neuropeptide FF-amide peptide</fullName>
    </submittedName>
</protein>
<reference evidence="3" key="2">
    <citation type="submission" date="2025-08" db="UniProtKB">
        <authorList>
            <consortium name="Ensembl"/>
        </authorList>
    </citation>
    <scope>IDENTIFICATION</scope>
    <source>
        <strain evidence="3">Thoroughbred</strain>
    </source>
</reference>
<dbReference type="GO" id="GO:0060079">
    <property type="term" value="P:excitatory postsynaptic potential"/>
    <property type="evidence" value="ECO:0000318"/>
    <property type="project" value="GO_Central"/>
</dbReference>